<dbReference type="Gene3D" id="3.40.50.1220">
    <property type="entry name" value="TPP-binding domain"/>
    <property type="match status" value="1"/>
</dbReference>
<dbReference type="GO" id="GO:0005634">
    <property type="term" value="C:nucleus"/>
    <property type="evidence" value="ECO:0007669"/>
    <property type="project" value="TreeGrafter"/>
</dbReference>
<evidence type="ECO:0000256" key="12">
    <source>
        <dbReference type="RuleBase" id="RU362132"/>
    </source>
</evidence>
<evidence type="ECO:0000256" key="2">
    <source>
        <dbReference type="ARBA" id="ARBA00001964"/>
    </source>
</evidence>
<dbReference type="SUPFAM" id="SSF52467">
    <property type="entry name" value="DHS-like NAD/FAD-binding domain"/>
    <property type="match status" value="1"/>
</dbReference>
<evidence type="ECO:0000256" key="6">
    <source>
        <dbReference type="ARBA" id="ARBA00022723"/>
    </source>
</evidence>
<evidence type="ECO:0000259" key="14">
    <source>
        <dbReference type="Pfam" id="PF02775"/>
    </source>
</evidence>
<gene>
    <name evidence="16" type="ORF">K469DRAFT_713363</name>
</gene>
<dbReference type="Proteomes" id="UP000800200">
    <property type="component" value="Unassembled WGS sequence"/>
</dbReference>
<evidence type="ECO:0000256" key="5">
    <source>
        <dbReference type="ARBA" id="ARBA00014422"/>
    </source>
</evidence>
<keyword evidence="7" id="KW-0210">Decarboxylase</keyword>
<evidence type="ECO:0000256" key="10">
    <source>
        <dbReference type="ARBA" id="ARBA00023239"/>
    </source>
</evidence>
<dbReference type="CDD" id="cd07038">
    <property type="entry name" value="TPP_PYR_PDC_IPDC_like"/>
    <property type="match status" value="1"/>
</dbReference>
<dbReference type="OrthoDB" id="3970464at2759"/>
<keyword evidence="17" id="KW-1185">Reference proteome</keyword>
<evidence type="ECO:0000259" key="13">
    <source>
        <dbReference type="Pfam" id="PF00205"/>
    </source>
</evidence>
<feature type="binding site" evidence="11">
    <location>
        <position position="481"/>
    </location>
    <ligand>
        <name>Mg(2+)</name>
        <dbReference type="ChEBI" id="CHEBI:18420"/>
    </ligand>
</feature>
<keyword evidence="6 11" id="KW-0479">Metal-binding</keyword>
<evidence type="ECO:0000259" key="15">
    <source>
        <dbReference type="Pfam" id="PF02776"/>
    </source>
</evidence>
<dbReference type="GO" id="GO:0000287">
    <property type="term" value="F:magnesium ion binding"/>
    <property type="evidence" value="ECO:0007669"/>
    <property type="project" value="InterPro"/>
</dbReference>
<dbReference type="InterPro" id="IPR047213">
    <property type="entry name" value="TPP_PYR_PDC_IPDC-like"/>
</dbReference>
<comment type="similarity">
    <text evidence="3 12">Belongs to the TPP enzyme family.</text>
</comment>
<evidence type="ECO:0000313" key="16">
    <source>
        <dbReference type="EMBL" id="KAF2181769.1"/>
    </source>
</evidence>
<dbReference type="FunFam" id="3.40.50.970:FF:000019">
    <property type="entry name" value="Pyruvate decarboxylase isozyme"/>
    <property type="match status" value="1"/>
</dbReference>
<proteinExistence type="inferred from homology"/>
<evidence type="ECO:0000256" key="11">
    <source>
        <dbReference type="PIRSR" id="PIRSR036565-2"/>
    </source>
</evidence>
<dbReference type="PANTHER" id="PTHR43452">
    <property type="entry name" value="PYRUVATE DECARBOXYLASE"/>
    <property type="match status" value="1"/>
</dbReference>
<feature type="domain" description="Thiamine pyrophosphate enzyme TPP-binding" evidence="14">
    <location>
        <begin position="412"/>
        <end position="518"/>
    </location>
</feature>
<dbReference type="GO" id="GO:0005829">
    <property type="term" value="C:cytosol"/>
    <property type="evidence" value="ECO:0007669"/>
    <property type="project" value="TreeGrafter"/>
</dbReference>
<dbReference type="GO" id="GO:0030976">
    <property type="term" value="F:thiamine pyrophosphate binding"/>
    <property type="evidence" value="ECO:0007669"/>
    <property type="project" value="InterPro"/>
</dbReference>
<evidence type="ECO:0000256" key="4">
    <source>
        <dbReference type="ARBA" id="ARBA00013202"/>
    </source>
</evidence>
<dbReference type="Pfam" id="PF02776">
    <property type="entry name" value="TPP_enzyme_N"/>
    <property type="match status" value="1"/>
</dbReference>
<feature type="domain" description="Thiamine pyrophosphate enzyme central" evidence="13">
    <location>
        <begin position="205"/>
        <end position="338"/>
    </location>
</feature>
<dbReference type="InterPro" id="IPR029061">
    <property type="entry name" value="THDP-binding"/>
</dbReference>
<evidence type="ECO:0000256" key="8">
    <source>
        <dbReference type="ARBA" id="ARBA00022842"/>
    </source>
</evidence>
<evidence type="ECO:0000256" key="7">
    <source>
        <dbReference type="ARBA" id="ARBA00022793"/>
    </source>
</evidence>
<dbReference type="PANTHER" id="PTHR43452:SF11">
    <property type="entry name" value="PYRUVATE DECARBOXYLASE"/>
    <property type="match status" value="1"/>
</dbReference>
<accession>A0A6A6DU66</accession>
<dbReference type="AlphaFoldDB" id="A0A6A6DU66"/>
<dbReference type="GO" id="GO:0004737">
    <property type="term" value="F:pyruvate decarboxylase activity"/>
    <property type="evidence" value="ECO:0007669"/>
    <property type="project" value="UniProtKB-EC"/>
</dbReference>
<dbReference type="InterPro" id="IPR011766">
    <property type="entry name" value="TPP_enzyme_TPP-bd"/>
</dbReference>
<reference evidence="16" key="1">
    <citation type="journal article" date="2020" name="Stud. Mycol.">
        <title>101 Dothideomycetes genomes: a test case for predicting lifestyles and emergence of pathogens.</title>
        <authorList>
            <person name="Haridas S."/>
            <person name="Albert R."/>
            <person name="Binder M."/>
            <person name="Bloem J."/>
            <person name="Labutti K."/>
            <person name="Salamov A."/>
            <person name="Andreopoulos B."/>
            <person name="Baker S."/>
            <person name="Barry K."/>
            <person name="Bills G."/>
            <person name="Bluhm B."/>
            <person name="Cannon C."/>
            <person name="Castanera R."/>
            <person name="Culley D."/>
            <person name="Daum C."/>
            <person name="Ezra D."/>
            <person name="Gonzalez J."/>
            <person name="Henrissat B."/>
            <person name="Kuo A."/>
            <person name="Liang C."/>
            <person name="Lipzen A."/>
            <person name="Lutzoni F."/>
            <person name="Magnuson J."/>
            <person name="Mondo S."/>
            <person name="Nolan M."/>
            <person name="Ohm R."/>
            <person name="Pangilinan J."/>
            <person name="Park H.-J."/>
            <person name="Ramirez L."/>
            <person name="Alfaro M."/>
            <person name="Sun H."/>
            <person name="Tritt A."/>
            <person name="Yoshinaga Y."/>
            <person name="Zwiers L.-H."/>
            <person name="Turgeon B."/>
            <person name="Goodwin S."/>
            <person name="Spatafora J."/>
            <person name="Crous P."/>
            <person name="Grigoriev I."/>
        </authorList>
    </citation>
    <scope>NUCLEOTIDE SEQUENCE</scope>
    <source>
        <strain evidence="16">CBS 207.26</strain>
    </source>
</reference>
<dbReference type="FunFam" id="3.40.50.970:FF:000024">
    <property type="entry name" value="Pyruvate decarboxylase isozyme"/>
    <property type="match status" value="1"/>
</dbReference>
<evidence type="ECO:0000256" key="9">
    <source>
        <dbReference type="ARBA" id="ARBA00023052"/>
    </source>
</evidence>
<evidence type="ECO:0000256" key="1">
    <source>
        <dbReference type="ARBA" id="ARBA00001041"/>
    </source>
</evidence>
<dbReference type="Pfam" id="PF02775">
    <property type="entry name" value="TPP_enzyme_C"/>
    <property type="match status" value="1"/>
</dbReference>
<feature type="binding site" evidence="11">
    <location>
        <position position="483"/>
    </location>
    <ligand>
        <name>Mg(2+)</name>
        <dbReference type="ChEBI" id="CHEBI:18420"/>
    </ligand>
</feature>
<dbReference type="CDD" id="cd02005">
    <property type="entry name" value="TPP_PDC_IPDC"/>
    <property type="match status" value="1"/>
</dbReference>
<comment type="cofactor">
    <cofactor evidence="2">
        <name>thiamine diphosphate</name>
        <dbReference type="ChEBI" id="CHEBI:58937"/>
    </cofactor>
</comment>
<dbReference type="InterPro" id="IPR047214">
    <property type="entry name" value="TPP_PDC_IPDC"/>
</dbReference>
<protein>
    <recommendedName>
        <fullName evidence="5">Pyruvate decarboxylase</fullName>
        <ecNumber evidence="4">4.1.1.1</ecNumber>
    </recommendedName>
</protein>
<dbReference type="Gene3D" id="3.40.50.970">
    <property type="match status" value="2"/>
</dbReference>
<dbReference type="InterPro" id="IPR012000">
    <property type="entry name" value="Thiamin_PyroP_enz_cen_dom"/>
</dbReference>
<comment type="cofactor">
    <cofactor evidence="11">
        <name>Mg(2+)</name>
        <dbReference type="ChEBI" id="CHEBI:18420"/>
    </cofactor>
    <text evidence="11">Binds 1 Mg(2+) per subunit.</text>
</comment>
<keyword evidence="9 12" id="KW-0786">Thiamine pyrophosphate</keyword>
<comment type="catalytic activity">
    <reaction evidence="1">
        <text>a 2-oxocarboxylate + H(+) = an aldehyde + CO2</text>
        <dbReference type="Rhea" id="RHEA:11628"/>
        <dbReference type="ChEBI" id="CHEBI:15378"/>
        <dbReference type="ChEBI" id="CHEBI:16526"/>
        <dbReference type="ChEBI" id="CHEBI:17478"/>
        <dbReference type="ChEBI" id="CHEBI:35179"/>
        <dbReference type="EC" id="4.1.1.1"/>
    </reaction>
</comment>
<keyword evidence="16" id="KW-0670">Pyruvate</keyword>
<name>A0A6A6DU66_9PEZI</name>
<evidence type="ECO:0000256" key="3">
    <source>
        <dbReference type="ARBA" id="ARBA00007812"/>
    </source>
</evidence>
<dbReference type="InterPro" id="IPR012110">
    <property type="entry name" value="PDC/IPDC-like"/>
</dbReference>
<dbReference type="EMBL" id="ML994651">
    <property type="protein sequence ID" value="KAF2181769.1"/>
    <property type="molecule type" value="Genomic_DNA"/>
</dbReference>
<dbReference type="Pfam" id="PF00205">
    <property type="entry name" value="TPP_enzyme_M"/>
    <property type="match status" value="1"/>
</dbReference>
<keyword evidence="8 11" id="KW-0460">Magnesium</keyword>
<dbReference type="GO" id="GO:0000949">
    <property type="term" value="P:aromatic amino acid family catabolic process to alcohol via Ehrlich pathway"/>
    <property type="evidence" value="ECO:0007669"/>
    <property type="project" value="TreeGrafter"/>
</dbReference>
<feature type="domain" description="Thiamine pyrophosphate enzyme N-terminal TPP-binding" evidence="15">
    <location>
        <begin position="10"/>
        <end position="112"/>
    </location>
</feature>
<dbReference type="EC" id="4.1.1.1" evidence="4"/>
<organism evidence="16 17">
    <name type="scientific">Zopfia rhizophila CBS 207.26</name>
    <dbReference type="NCBI Taxonomy" id="1314779"/>
    <lineage>
        <taxon>Eukaryota</taxon>
        <taxon>Fungi</taxon>
        <taxon>Dikarya</taxon>
        <taxon>Ascomycota</taxon>
        <taxon>Pezizomycotina</taxon>
        <taxon>Dothideomycetes</taxon>
        <taxon>Dothideomycetes incertae sedis</taxon>
        <taxon>Zopfiaceae</taxon>
        <taxon>Zopfia</taxon>
    </lineage>
</organism>
<dbReference type="PIRSF" id="PIRSF036565">
    <property type="entry name" value="Pyruvt_ip_decrb"/>
    <property type="match status" value="1"/>
</dbReference>
<dbReference type="InterPro" id="IPR029035">
    <property type="entry name" value="DHS-like_NAD/FAD-binding_dom"/>
</dbReference>
<feature type="binding site" evidence="11">
    <location>
        <position position="454"/>
    </location>
    <ligand>
        <name>Mg(2+)</name>
        <dbReference type="ChEBI" id="CHEBI:18420"/>
    </ligand>
</feature>
<evidence type="ECO:0000313" key="17">
    <source>
        <dbReference type="Proteomes" id="UP000800200"/>
    </source>
</evidence>
<sequence>MSSTANRTVNLATYIFTRLRQLGVGSVHGVPGDYTLRALDFLKPAGLCWIGNCNELNAGYAADGYARVKGISALFTTYGVGELSALNAIAGSYAEYAPVVHIVGTAARKAYRSKAMVHHSLGDGDLRVYSDIYKRFTVAQASLFEPKTAPKLVDAALEQCVKESRPVYLELPSDMVGVHVPESPLERPLNITPPSNIPKEEDSLVDAILDCIYSSKQPYILVDGLVAPDGITDEVNEFARATGFPTFGLTFGGGIIDGTLPNYHGVHAGKFGSLDFTPYTDSADLALLFGPLLSDTNTQGWSAVPRKDITIAFRRKSIEIGASTSHCLHIKSFMRTLLGRLNTTKLPTQNPKIASLPSVRKLATALPPIEPSSPIDQDSFYLRISSFFRPKDIIVCANGTPLVGGRDFILPPNTKLINSAIWLSVGHMLPATQGIALAQQELGEGGRTIFFEGDGSFQATAQELSTIIRYKLNAYIFIVNNDGYTFERLIHGLNAEYNDVANWQYLKAPELFGATDGSYVVQTHEVRTWDDLQYILGNEEFQNGKGLKLVNVRMDREDVTKNFRAALKLAGQQLMAEP</sequence>
<dbReference type="SUPFAM" id="SSF52518">
    <property type="entry name" value="Thiamin diphosphate-binding fold (THDP-binding)"/>
    <property type="match status" value="2"/>
</dbReference>
<dbReference type="InterPro" id="IPR012001">
    <property type="entry name" value="Thiamin_PyroP_enz_TPP-bd_dom"/>
</dbReference>
<keyword evidence="10" id="KW-0456">Lyase</keyword>